<dbReference type="PANTHER" id="PTHR43005">
    <property type="entry name" value="BLR7065 PROTEIN"/>
    <property type="match status" value="1"/>
</dbReference>
<feature type="transmembrane region" description="Helical" evidence="7">
    <location>
        <begin position="248"/>
        <end position="274"/>
    </location>
</feature>
<evidence type="ECO:0000313" key="11">
    <source>
        <dbReference type="Proteomes" id="UP000030982"/>
    </source>
</evidence>
<keyword evidence="2 7" id="KW-0813">Transport</keyword>
<evidence type="ECO:0000259" key="9">
    <source>
        <dbReference type="PROSITE" id="PS50928"/>
    </source>
</evidence>
<organism evidence="10 11">
    <name type="scientific">Sinomonas humi</name>
    <dbReference type="NCBI Taxonomy" id="1338436"/>
    <lineage>
        <taxon>Bacteria</taxon>
        <taxon>Bacillati</taxon>
        <taxon>Actinomycetota</taxon>
        <taxon>Actinomycetes</taxon>
        <taxon>Micrococcales</taxon>
        <taxon>Micrococcaceae</taxon>
        <taxon>Sinomonas</taxon>
    </lineage>
</organism>
<reference evidence="10 11" key="1">
    <citation type="submission" date="2014-09" db="EMBL/GenBank/DDBJ databases">
        <title>Genome sequence of Sinomonas sp. MUSC 117.</title>
        <authorList>
            <person name="Lee L.-H."/>
        </authorList>
    </citation>
    <scope>NUCLEOTIDE SEQUENCE [LARGE SCALE GENOMIC DNA]</scope>
    <source>
        <strain evidence="10 11">MUSC 117</strain>
    </source>
</reference>
<evidence type="ECO:0000256" key="7">
    <source>
        <dbReference type="RuleBase" id="RU363032"/>
    </source>
</evidence>
<evidence type="ECO:0000256" key="5">
    <source>
        <dbReference type="ARBA" id="ARBA00022989"/>
    </source>
</evidence>
<comment type="subcellular location">
    <subcellularLocation>
        <location evidence="1 7">Cell membrane</location>
        <topology evidence="1 7">Multi-pass membrane protein</topology>
    </subcellularLocation>
</comment>
<dbReference type="CDD" id="cd06261">
    <property type="entry name" value="TM_PBP2"/>
    <property type="match status" value="1"/>
</dbReference>
<feature type="domain" description="ABC transmembrane type-1" evidence="9">
    <location>
        <begin position="103"/>
        <end position="315"/>
    </location>
</feature>
<feature type="transmembrane region" description="Helical" evidence="7">
    <location>
        <begin position="294"/>
        <end position="316"/>
    </location>
</feature>
<dbReference type="STRING" id="1338436.LK10_09125"/>
<keyword evidence="6 7" id="KW-0472">Membrane</keyword>
<keyword evidence="5 7" id="KW-1133">Transmembrane helix</keyword>
<feature type="transmembrane region" description="Helical" evidence="7">
    <location>
        <begin position="98"/>
        <end position="128"/>
    </location>
</feature>
<evidence type="ECO:0000256" key="8">
    <source>
        <dbReference type="SAM" id="MobiDB-lite"/>
    </source>
</evidence>
<evidence type="ECO:0000256" key="6">
    <source>
        <dbReference type="ARBA" id="ARBA00023136"/>
    </source>
</evidence>
<evidence type="ECO:0000256" key="4">
    <source>
        <dbReference type="ARBA" id="ARBA00022692"/>
    </source>
</evidence>
<proteinExistence type="inferred from homology"/>
<gene>
    <name evidence="10" type="ORF">LK10_09125</name>
</gene>
<feature type="transmembrane region" description="Helical" evidence="7">
    <location>
        <begin position="39"/>
        <end position="62"/>
    </location>
</feature>
<dbReference type="PANTHER" id="PTHR43005:SF1">
    <property type="entry name" value="SPERMIDINE_PUTRESCINE TRANSPORT SYSTEM PERMEASE PROTEIN"/>
    <property type="match status" value="1"/>
</dbReference>
<dbReference type="AlphaFoldDB" id="A0A0B2ANQ9"/>
<dbReference type="Gene3D" id="1.10.3720.10">
    <property type="entry name" value="MetI-like"/>
    <property type="match status" value="1"/>
</dbReference>
<keyword evidence="3" id="KW-1003">Cell membrane</keyword>
<dbReference type="GO" id="GO:0005886">
    <property type="term" value="C:plasma membrane"/>
    <property type="evidence" value="ECO:0007669"/>
    <property type="project" value="UniProtKB-SubCell"/>
</dbReference>
<dbReference type="RefSeq" id="WP_043122576.1">
    <property type="nucleotide sequence ID" value="NZ_JTDL01000098.1"/>
</dbReference>
<keyword evidence="11" id="KW-1185">Reference proteome</keyword>
<dbReference type="Pfam" id="PF00528">
    <property type="entry name" value="BPD_transp_1"/>
    <property type="match status" value="1"/>
</dbReference>
<comment type="caution">
    <text evidence="10">The sequence shown here is derived from an EMBL/GenBank/DDBJ whole genome shotgun (WGS) entry which is preliminary data.</text>
</comment>
<sequence length="325" mass="35262">MSTDSIADQMGPAKRGVGVAGSGRSAGPRKKNTRVRAKAWTYIIFTAPALILLLLINLYPVIYAAYQSLRNGTLIQGGDFVGFANYINTLISGNLTPAFWQAALFTLIFTLVGVFGSWVIGLVLALLLRTRIPAGGVFKVLLLLPWIVPVVVSAFSWNWLVATPQSPFPMLAQALGLGNVLFLANPTLAKITVCVFKVWISFPFMMMMMSSALASVDNNVYEAARVDGAGSWQTFSQITLPLISRSTYISWILMTIFCVNDFPTIFLLTGGGPVGSTTSLVVLAYRTVFENFQVGPGVAIAFMTTIVLIVVSVILYRQIRKASVE</sequence>
<name>A0A0B2ANQ9_9MICC</name>
<evidence type="ECO:0000256" key="3">
    <source>
        <dbReference type="ARBA" id="ARBA00022475"/>
    </source>
</evidence>
<keyword evidence="4 7" id="KW-0812">Transmembrane</keyword>
<evidence type="ECO:0000256" key="1">
    <source>
        <dbReference type="ARBA" id="ARBA00004651"/>
    </source>
</evidence>
<protein>
    <submittedName>
        <fullName evidence="10">Transporter</fullName>
    </submittedName>
</protein>
<dbReference type="EMBL" id="JTDL01000098">
    <property type="protein sequence ID" value="KHL03557.1"/>
    <property type="molecule type" value="Genomic_DNA"/>
</dbReference>
<dbReference type="InterPro" id="IPR035906">
    <property type="entry name" value="MetI-like_sf"/>
</dbReference>
<dbReference type="Proteomes" id="UP000030982">
    <property type="component" value="Unassembled WGS sequence"/>
</dbReference>
<accession>A0A0B2ANQ9</accession>
<feature type="transmembrane region" description="Helical" evidence="7">
    <location>
        <begin position="180"/>
        <end position="200"/>
    </location>
</feature>
<dbReference type="PROSITE" id="PS50928">
    <property type="entry name" value="ABC_TM1"/>
    <property type="match status" value="1"/>
</dbReference>
<dbReference type="SUPFAM" id="SSF161098">
    <property type="entry name" value="MetI-like"/>
    <property type="match status" value="1"/>
</dbReference>
<evidence type="ECO:0000256" key="2">
    <source>
        <dbReference type="ARBA" id="ARBA00022448"/>
    </source>
</evidence>
<feature type="region of interest" description="Disordered" evidence="8">
    <location>
        <begin position="1"/>
        <end position="30"/>
    </location>
</feature>
<dbReference type="OrthoDB" id="4180718at2"/>
<dbReference type="GO" id="GO:0055085">
    <property type="term" value="P:transmembrane transport"/>
    <property type="evidence" value="ECO:0007669"/>
    <property type="project" value="InterPro"/>
</dbReference>
<evidence type="ECO:0000313" key="10">
    <source>
        <dbReference type="EMBL" id="KHL03557.1"/>
    </source>
</evidence>
<feature type="transmembrane region" description="Helical" evidence="7">
    <location>
        <begin position="140"/>
        <end position="160"/>
    </location>
</feature>
<comment type="similarity">
    <text evidence="7">Belongs to the binding-protein-dependent transport system permease family.</text>
</comment>
<dbReference type="InterPro" id="IPR000515">
    <property type="entry name" value="MetI-like"/>
</dbReference>